<evidence type="ECO:0000259" key="4">
    <source>
        <dbReference type="PROSITE" id="PS01124"/>
    </source>
</evidence>
<keyword evidence="6" id="KW-1185">Reference proteome</keyword>
<dbReference type="GO" id="GO:0000976">
    <property type="term" value="F:transcription cis-regulatory region binding"/>
    <property type="evidence" value="ECO:0007669"/>
    <property type="project" value="TreeGrafter"/>
</dbReference>
<keyword evidence="3" id="KW-0804">Transcription</keyword>
<name>A0A239ABK3_9PSED</name>
<evidence type="ECO:0000256" key="2">
    <source>
        <dbReference type="ARBA" id="ARBA00023125"/>
    </source>
</evidence>
<keyword evidence="1" id="KW-0805">Transcription regulation</keyword>
<dbReference type="GO" id="GO:0005829">
    <property type="term" value="C:cytosol"/>
    <property type="evidence" value="ECO:0007669"/>
    <property type="project" value="TreeGrafter"/>
</dbReference>
<feature type="domain" description="HTH araC/xylS-type" evidence="4">
    <location>
        <begin position="232"/>
        <end position="330"/>
    </location>
</feature>
<dbReference type="SMART" id="SM00342">
    <property type="entry name" value="HTH_ARAC"/>
    <property type="match status" value="1"/>
</dbReference>
<dbReference type="GO" id="GO:0003700">
    <property type="term" value="F:DNA-binding transcription factor activity"/>
    <property type="evidence" value="ECO:0007669"/>
    <property type="project" value="InterPro"/>
</dbReference>
<dbReference type="PROSITE" id="PS01124">
    <property type="entry name" value="HTH_ARAC_FAMILY_2"/>
    <property type="match status" value="1"/>
</dbReference>
<dbReference type="Pfam" id="PF12833">
    <property type="entry name" value="HTH_18"/>
    <property type="match status" value="1"/>
</dbReference>
<accession>A0A239ABK3</accession>
<protein>
    <submittedName>
        <fullName evidence="5">AraC-type DNA-binding protein</fullName>
    </submittedName>
</protein>
<evidence type="ECO:0000256" key="1">
    <source>
        <dbReference type="ARBA" id="ARBA00023015"/>
    </source>
</evidence>
<dbReference type="EMBL" id="FZOG01000001">
    <property type="protein sequence ID" value="SNR92253.1"/>
    <property type="molecule type" value="Genomic_DNA"/>
</dbReference>
<dbReference type="PANTHER" id="PTHR47894:SF4">
    <property type="entry name" value="HTH-TYPE TRANSCRIPTIONAL REGULATOR GADX"/>
    <property type="match status" value="1"/>
</dbReference>
<dbReference type="RefSeq" id="WP_089358974.1">
    <property type="nucleotide sequence ID" value="NZ_FZOG01000001.1"/>
</dbReference>
<dbReference type="InterPro" id="IPR018060">
    <property type="entry name" value="HTH_AraC"/>
</dbReference>
<gene>
    <name evidence="5" type="ORF">SAMN05216255_1012</name>
</gene>
<dbReference type="Proteomes" id="UP000242915">
    <property type="component" value="Unassembled WGS sequence"/>
</dbReference>
<dbReference type="Pfam" id="PF12625">
    <property type="entry name" value="Arabinose_bd"/>
    <property type="match status" value="1"/>
</dbReference>
<keyword evidence="2 5" id="KW-0238">DNA-binding</keyword>
<dbReference type="PANTHER" id="PTHR47894">
    <property type="entry name" value="HTH-TYPE TRANSCRIPTIONAL REGULATOR GADX"/>
    <property type="match status" value="1"/>
</dbReference>
<proteinExistence type="predicted"/>
<evidence type="ECO:0000256" key="3">
    <source>
        <dbReference type="ARBA" id="ARBA00023163"/>
    </source>
</evidence>
<organism evidence="5 6">
    <name type="scientific">Pseudomonas segetis</name>
    <dbReference type="NCBI Taxonomy" id="298908"/>
    <lineage>
        <taxon>Bacteria</taxon>
        <taxon>Pseudomonadati</taxon>
        <taxon>Pseudomonadota</taxon>
        <taxon>Gammaproteobacteria</taxon>
        <taxon>Pseudomonadales</taxon>
        <taxon>Pseudomonadaceae</taxon>
        <taxon>Pseudomonas</taxon>
    </lineage>
</organism>
<evidence type="ECO:0000313" key="5">
    <source>
        <dbReference type="EMBL" id="SNR92253.1"/>
    </source>
</evidence>
<sequence length="347" mass="39481">MTDFARASVLSGYHEFALSKGLDPSALLAEAKLPADVLESQESMISYRKFVNLLNISAQRSNDALFGLHYGLHQGISVFGPLIYLIRNARNVGDALRDLGNYFHLHMGAAEVRIEVQGNHVLLCYHTEEQNLLGLPQAAELAISVGAQLMRTLLGTRWRPQGVLLQHAALANLNSYRRAWDVTPQFNSPYNAWLFDAKLLETPLSSADEELHKVLQKHLDSLDELQVNELPSYVQQLLRNFLPNGRVTIEQVADYMMLSSRTLQRYLAEEQTSFQDLLDQTRQSLATRYLRDSSISLTQLAELLGYSELSAFSRAFQRWTGISPRQWKKQNTHQRSIKRLRVTSKRQ</sequence>
<dbReference type="InterPro" id="IPR032687">
    <property type="entry name" value="AraC-type_N"/>
</dbReference>
<dbReference type="AlphaFoldDB" id="A0A239ABK3"/>
<reference evidence="6" key="1">
    <citation type="submission" date="2017-06" db="EMBL/GenBank/DDBJ databases">
        <authorList>
            <person name="Varghese N."/>
            <person name="Submissions S."/>
        </authorList>
    </citation>
    <scope>NUCLEOTIDE SEQUENCE [LARGE SCALE GENOMIC DNA]</scope>
    <source>
        <strain evidence="6">CIP 108523</strain>
    </source>
</reference>
<dbReference type="SUPFAM" id="SSF46689">
    <property type="entry name" value="Homeodomain-like"/>
    <property type="match status" value="1"/>
</dbReference>
<dbReference type="Gene3D" id="1.10.10.60">
    <property type="entry name" value="Homeodomain-like"/>
    <property type="match status" value="1"/>
</dbReference>
<dbReference type="InterPro" id="IPR009057">
    <property type="entry name" value="Homeodomain-like_sf"/>
</dbReference>
<evidence type="ECO:0000313" key="6">
    <source>
        <dbReference type="Proteomes" id="UP000242915"/>
    </source>
</evidence>